<dbReference type="InterPro" id="IPR050272">
    <property type="entry name" value="Isochorismatase-like_hydrls"/>
</dbReference>
<dbReference type="Gene3D" id="3.40.50.850">
    <property type="entry name" value="Isochorismatase-like"/>
    <property type="match status" value="1"/>
</dbReference>
<gene>
    <name evidence="3" type="ORF">PR017_19135</name>
</gene>
<dbReference type="AlphaFoldDB" id="A0AAF1KWU4"/>
<dbReference type="Proteomes" id="UP000249499">
    <property type="component" value="Plasmid pRt1078"/>
</dbReference>
<dbReference type="InterPro" id="IPR036380">
    <property type="entry name" value="Isochorismatase-like_sf"/>
</dbReference>
<name>A0AAF1KWU4_9HYPH</name>
<geneLocation type="plasmid" evidence="3 4">
    <name>pRt1078</name>
</geneLocation>
<dbReference type="RefSeq" id="WP_206423195.1">
    <property type="nucleotide sequence ID" value="NZ_CP117256.1"/>
</dbReference>
<dbReference type="SUPFAM" id="SSF52499">
    <property type="entry name" value="Isochorismatase-like hydrolases"/>
    <property type="match status" value="1"/>
</dbReference>
<feature type="domain" description="Isochorismatase-like" evidence="2">
    <location>
        <begin position="11"/>
        <end position="179"/>
    </location>
</feature>
<keyword evidence="1" id="KW-0378">Hydrolase</keyword>
<reference evidence="4" key="2">
    <citation type="journal article" date="2023" name="MicrobiologyOpen">
        <title>Genomics of the tumorigenes clade of the family Rhizobiaceae and description of Rhizobium rhododendri sp. nov.</title>
        <authorList>
            <person name="Kuzmanovic N."/>
            <person name="diCenzo G.C."/>
            <person name="Bunk B."/>
            <person name="Sproeer C."/>
            <person name="Fruehling A."/>
            <person name="Neumann-Schaal M."/>
            <person name="Overmann J."/>
            <person name="Smalla K."/>
        </authorList>
    </citation>
    <scope>NUCLEOTIDE SEQUENCE [LARGE SCALE GENOMIC DNA]</scope>
    <source>
        <strain evidence="4">1078</strain>
        <plasmid evidence="4">pRt1078</plasmid>
    </source>
</reference>
<keyword evidence="3" id="KW-0614">Plasmid</keyword>
<dbReference type="EMBL" id="CP117256">
    <property type="protein sequence ID" value="WFR98004.1"/>
    <property type="molecule type" value="Genomic_DNA"/>
</dbReference>
<proteinExistence type="predicted"/>
<evidence type="ECO:0000313" key="3">
    <source>
        <dbReference type="EMBL" id="WFR98004.1"/>
    </source>
</evidence>
<accession>A0AAF1KWU4</accession>
<protein>
    <submittedName>
        <fullName evidence="3">Isochorismatase family protein</fullName>
    </submittedName>
</protein>
<dbReference type="PANTHER" id="PTHR43540">
    <property type="entry name" value="PEROXYUREIDOACRYLATE/UREIDOACRYLATE AMIDOHYDROLASE-RELATED"/>
    <property type="match status" value="1"/>
</dbReference>
<dbReference type="CDD" id="cd00431">
    <property type="entry name" value="cysteine_hydrolases"/>
    <property type="match status" value="1"/>
</dbReference>
<sequence>MRHIVLAPSTTALLVIDLQEGILQRAIAPHSSETVVTNAAALAKAVASFGGLTVRVKMDFSKLPGQPTDAQSRMPDPLPLRFSEFSWAVCSLSGPVVTKRQWGAFHDTELDILLNRGGITAVIIAGIATNFGVESTAREAWQHGYSVIIAEDGCSSLSREMHEFTVHRIFPAIARVRSTGEIIHSINEAKR</sequence>
<dbReference type="PANTHER" id="PTHR43540:SF7">
    <property type="entry name" value="ISOCHORISMATASE FAMILY PROTEIN YECD"/>
    <property type="match status" value="1"/>
</dbReference>
<dbReference type="InterPro" id="IPR000868">
    <property type="entry name" value="Isochorismatase-like_dom"/>
</dbReference>
<evidence type="ECO:0000259" key="2">
    <source>
        <dbReference type="Pfam" id="PF00857"/>
    </source>
</evidence>
<evidence type="ECO:0000313" key="4">
    <source>
        <dbReference type="Proteomes" id="UP000249499"/>
    </source>
</evidence>
<dbReference type="Pfam" id="PF00857">
    <property type="entry name" value="Isochorismatase"/>
    <property type="match status" value="1"/>
</dbReference>
<reference evidence="3 4" key="1">
    <citation type="journal article" date="2018" name="Sci. Rep.">
        <title>Rhizobium tumorigenes sp. nov., a novel plant tumorigenic bacterium isolated from cane gall tumors on thornless blackberry.</title>
        <authorList>
            <person name="Kuzmanovi N."/>
            <person name="Smalla K."/>
            <person name="Gronow S."/>
            <person name="PuBawska J."/>
        </authorList>
    </citation>
    <scope>NUCLEOTIDE SEQUENCE [LARGE SCALE GENOMIC DNA]</scope>
    <source>
        <strain evidence="3 4">1078</strain>
    </source>
</reference>
<dbReference type="GO" id="GO:0016787">
    <property type="term" value="F:hydrolase activity"/>
    <property type="evidence" value="ECO:0007669"/>
    <property type="project" value="UniProtKB-KW"/>
</dbReference>
<evidence type="ECO:0000256" key="1">
    <source>
        <dbReference type="ARBA" id="ARBA00022801"/>
    </source>
</evidence>
<organism evidence="3 4">
    <name type="scientific">Rhizobium tumorigenes</name>
    <dbReference type="NCBI Taxonomy" id="2041385"/>
    <lineage>
        <taxon>Bacteria</taxon>
        <taxon>Pseudomonadati</taxon>
        <taxon>Pseudomonadota</taxon>
        <taxon>Alphaproteobacteria</taxon>
        <taxon>Hyphomicrobiales</taxon>
        <taxon>Rhizobiaceae</taxon>
        <taxon>Rhizobium/Agrobacterium group</taxon>
        <taxon>Rhizobium</taxon>
    </lineage>
</organism>
<keyword evidence="4" id="KW-1185">Reference proteome</keyword>
<dbReference type="KEGG" id="rtu:PR017_19135"/>